<comment type="caution">
    <text evidence="1">The sequence shown here is derived from an EMBL/GenBank/DDBJ whole genome shotgun (WGS) entry which is preliminary data.</text>
</comment>
<dbReference type="OrthoDB" id="10425191at2759"/>
<protein>
    <submittedName>
        <fullName evidence="1">Uncharacterized protein</fullName>
    </submittedName>
</protein>
<proteinExistence type="predicted"/>
<sequence length="85" mass="9583">MQFENNNNIGLIDSDSDSLLNTYYYGCLSSDDDDVNQPIPTNNNDLWCIDDSSSEHYNSDIDPKYIPPLIINTIDCSLAVFSAVW</sequence>
<dbReference type="Proteomes" id="UP000478052">
    <property type="component" value="Unassembled WGS sequence"/>
</dbReference>
<keyword evidence="2" id="KW-1185">Reference proteome</keyword>
<name>A0A6G0W2T3_APHCR</name>
<reference evidence="1 2" key="1">
    <citation type="submission" date="2019-08" db="EMBL/GenBank/DDBJ databases">
        <title>Whole genome of Aphis craccivora.</title>
        <authorList>
            <person name="Voronova N.V."/>
            <person name="Shulinski R.S."/>
            <person name="Bandarenka Y.V."/>
            <person name="Zhorov D.G."/>
            <person name="Warner D."/>
        </authorList>
    </citation>
    <scope>NUCLEOTIDE SEQUENCE [LARGE SCALE GENOMIC DNA]</scope>
    <source>
        <strain evidence="1">180601</strain>
        <tissue evidence="1">Whole Body</tissue>
    </source>
</reference>
<gene>
    <name evidence="1" type="ORF">FWK35_00029498</name>
</gene>
<organism evidence="1 2">
    <name type="scientific">Aphis craccivora</name>
    <name type="common">Cowpea aphid</name>
    <dbReference type="NCBI Taxonomy" id="307492"/>
    <lineage>
        <taxon>Eukaryota</taxon>
        <taxon>Metazoa</taxon>
        <taxon>Ecdysozoa</taxon>
        <taxon>Arthropoda</taxon>
        <taxon>Hexapoda</taxon>
        <taxon>Insecta</taxon>
        <taxon>Pterygota</taxon>
        <taxon>Neoptera</taxon>
        <taxon>Paraneoptera</taxon>
        <taxon>Hemiptera</taxon>
        <taxon>Sternorrhyncha</taxon>
        <taxon>Aphidomorpha</taxon>
        <taxon>Aphidoidea</taxon>
        <taxon>Aphididae</taxon>
        <taxon>Aphidini</taxon>
        <taxon>Aphis</taxon>
        <taxon>Aphis</taxon>
    </lineage>
</organism>
<evidence type="ECO:0000313" key="1">
    <source>
        <dbReference type="EMBL" id="KAF0718501.1"/>
    </source>
</evidence>
<accession>A0A6G0W2T3</accession>
<evidence type="ECO:0000313" key="2">
    <source>
        <dbReference type="Proteomes" id="UP000478052"/>
    </source>
</evidence>
<dbReference type="AlphaFoldDB" id="A0A6G0W2T3"/>
<dbReference type="EMBL" id="VUJU01009671">
    <property type="protein sequence ID" value="KAF0718501.1"/>
    <property type="molecule type" value="Genomic_DNA"/>
</dbReference>